<gene>
    <name evidence="7" type="ORF">KSF_017670</name>
</gene>
<evidence type="ECO:0000313" key="7">
    <source>
        <dbReference type="EMBL" id="GHO91719.1"/>
    </source>
</evidence>
<evidence type="ECO:0000256" key="4">
    <source>
        <dbReference type="SAM" id="MobiDB-lite"/>
    </source>
</evidence>
<dbReference type="InterPro" id="IPR018490">
    <property type="entry name" value="cNMP-bd_dom_sf"/>
</dbReference>
<dbReference type="Pfam" id="PF13545">
    <property type="entry name" value="HTH_Crp_2"/>
    <property type="match status" value="1"/>
</dbReference>
<dbReference type="InterPro" id="IPR014710">
    <property type="entry name" value="RmlC-like_jellyroll"/>
</dbReference>
<dbReference type="SMART" id="SM00100">
    <property type="entry name" value="cNMP"/>
    <property type="match status" value="1"/>
</dbReference>
<dbReference type="GO" id="GO:0005829">
    <property type="term" value="C:cytosol"/>
    <property type="evidence" value="ECO:0007669"/>
    <property type="project" value="TreeGrafter"/>
</dbReference>
<dbReference type="GO" id="GO:0003700">
    <property type="term" value="F:DNA-binding transcription factor activity"/>
    <property type="evidence" value="ECO:0007669"/>
    <property type="project" value="TreeGrafter"/>
</dbReference>
<dbReference type="SMART" id="SM00419">
    <property type="entry name" value="HTH_CRP"/>
    <property type="match status" value="1"/>
</dbReference>
<dbReference type="Gene3D" id="2.60.120.10">
    <property type="entry name" value="Jelly Rolls"/>
    <property type="match status" value="1"/>
</dbReference>
<dbReference type="InterPro" id="IPR000595">
    <property type="entry name" value="cNMP-bd_dom"/>
</dbReference>
<dbReference type="RefSeq" id="WP_220202597.1">
    <property type="nucleotide sequence ID" value="NZ_BNJK01000001.1"/>
</dbReference>
<feature type="domain" description="Cyclic nucleotide-binding" evidence="5">
    <location>
        <begin position="30"/>
        <end position="150"/>
    </location>
</feature>
<dbReference type="Pfam" id="PF00027">
    <property type="entry name" value="cNMP_binding"/>
    <property type="match status" value="1"/>
</dbReference>
<dbReference type="PROSITE" id="PS51063">
    <property type="entry name" value="HTH_CRP_2"/>
    <property type="match status" value="1"/>
</dbReference>
<name>A0A8J3MY71_9CHLR</name>
<evidence type="ECO:0000256" key="3">
    <source>
        <dbReference type="ARBA" id="ARBA00023163"/>
    </source>
</evidence>
<dbReference type="InterPro" id="IPR036388">
    <property type="entry name" value="WH-like_DNA-bd_sf"/>
</dbReference>
<dbReference type="Gene3D" id="1.10.10.10">
    <property type="entry name" value="Winged helix-like DNA-binding domain superfamily/Winged helix DNA-binding domain"/>
    <property type="match status" value="1"/>
</dbReference>
<accession>A0A8J3MY71</accession>
<proteinExistence type="predicted"/>
<evidence type="ECO:0000313" key="8">
    <source>
        <dbReference type="Proteomes" id="UP000597444"/>
    </source>
</evidence>
<keyword evidence="8" id="KW-1185">Reference proteome</keyword>
<dbReference type="SUPFAM" id="SSF46785">
    <property type="entry name" value="Winged helix' DNA-binding domain"/>
    <property type="match status" value="1"/>
</dbReference>
<feature type="region of interest" description="Disordered" evidence="4">
    <location>
        <begin position="1"/>
        <end position="20"/>
    </location>
</feature>
<organism evidence="7 8">
    <name type="scientific">Reticulibacter mediterranei</name>
    <dbReference type="NCBI Taxonomy" id="2778369"/>
    <lineage>
        <taxon>Bacteria</taxon>
        <taxon>Bacillati</taxon>
        <taxon>Chloroflexota</taxon>
        <taxon>Ktedonobacteria</taxon>
        <taxon>Ktedonobacterales</taxon>
        <taxon>Reticulibacteraceae</taxon>
        <taxon>Reticulibacter</taxon>
    </lineage>
</organism>
<evidence type="ECO:0000259" key="6">
    <source>
        <dbReference type="PROSITE" id="PS51063"/>
    </source>
</evidence>
<keyword evidence="2" id="KW-0238">DNA-binding</keyword>
<evidence type="ECO:0000256" key="1">
    <source>
        <dbReference type="ARBA" id="ARBA00023015"/>
    </source>
</evidence>
<reference evidence="7" key="1">
    <citation type="submission" date="2020-10" db="EMBL/GenBank/DDBJ databases">
        <title>Taxonomic study of unclassified bacteria belonging to the class Ktedonobacteria.</title>
        <authorList>
            <person name="Yabe S."/>
            <person name="Wang C.M."/>
            <person name="Zheng Y."/>
            <person name="Sakai Y."/>
            <person name="Cavaletti L."/>
            <person name="Monciardini P."/>
            <person name="Donadio S."/>
        </authorList>
    </citation>
    <scope>NUCLEOTIDE SEQUENCE</scope>
    <source>
        <strain evidence="7">ID150040</strain>
    </source>
</reference>
<dbReference type="Proteomes" id="UP000597444">
    <property type="component" value="Unassembled WGS sequence"/>
</dbReference>
<dbReference type="CDD" id="cd00038">
    <property type="entry name" value="CAP_ED"/>
    <property type="match status" value="1"/>
</dbReference>
<feature type="domain" description="HTH crp-type" evidence="6">
    <location>
        <begin position="164"/>
        <end position="233"/>
    </location>
</feature>
<dbReference type="PANTHER" id="PTHR24567">
    <property type="entry name" value="CRP FAMILY TRANSCRIPTIONAL REGULATORY PROTEIN"/>
    <property type="match status" value="1"/>
</dbReference>
<dbReference type="InterPro" id="IPR036390">
    <property type="entry name" value="WH_DNA-bd_sf"/>
</dbReference>
<evidence type="ECO:0000259" key="5">
    <source>
        <dbReference type="PROSITE" id="PS50042"/>
    </source>
</evidence>
<sequence length="241" mass="26654">MRAKRSRNQQTSSSSEKADETISFLTQSDIFRHLDVDALVELERTITVITCPPGRIIYRPGERGNALFILQSGSVQLYHLSTDGRKLIIATLAAGDCFGETLLLGQNTHNDFAEATVASSICAINKQDIEPLLLQQSGITLALLKKMSQRLALLEAQLINTTFKSMPARLAALLLQLAQHKEQEILVVEGLSHEELAERLGVYRETVSMALRDLREAGAIELGRKHITINKPLLLRDVAES</sequence>
<dbReference type="InterPro" id="IPR012318">
    <property type="entry name" value="HTH_CRP"/>
</dbReference>
<dbReference type="PANTHER" id="PTHR24567:SF74">
    <property type="entry name" value="HTH-TYPE TRANSCRIPTIONAL REGULATOR ARCR"/>
    <property type="match status" value="1"/>
</dbReference>
<dbReference type="EMBL" id="BNJK01000001">
    <property type="protein sequence ID" value="GHO91719.1"/>
    <property type="molecule type" value="Genomic_DNA"/>
</dbReference>
<keyword evidence="3" id="KW-0804">Transcription</keyword>
<dbReference type="PROSITE" id="PS50042">
    <property type="entry name" value="CNMP_BINDING_3"/>
    <property type="match status" value="1"/>
</dbReference>
<evidence type="ECO:0000256" key="2">
    <source>
        <dbReference type="ARBA" id="ARBA00023125"/>
    </source>
</evidence>
<protein>
    <submittedName>
        <fullName evidence="7">Cyclic nucleotide-binding protein</fullName>
    </submittedName>
</protein>
<keyword evidence="1" id="KW-0805">Transcription regulation</keyword>
<dbReference type="GO" id="GO:0003677">
    <property type="term" value="F:DNA binding"/>
    <property type="evidence" value="ECO:0007669"/>
    <property type="project" value="UniProtKB-KW"/>
</dbReference>
<comment type="caution">
    <text evidence="7">The sequence shown here is derived from an EMBL/GenBank/DDBJ whole genome shotgun (WGS) entry which is preliminary data.</text>
</comment>
<dbReference type="AlphaFoldDB" id="A0A8J3MY71"/>
<dbReference type="SUPFAM" id="SSF51206">
    <property type="entry name" value="cAMP-binding domain-like"/>
    <property type="match status" value="1"/>
</dbReference>
<dbReference type="InterPro" id="IPR050397">
    <property type="entry name" value="Env_Response_Regulators"/>
</dbReference>